<comment type="similarity">
    <text evidence="1">Belongs to the AHA1 family.</text>
</comment>
<sequence>MKEAFFFVQTFDAPKEAVFRAFSTAEALNAWWGPAETENSVVRLDFRPGGTFHFKMVAGGTVSYGRFHYLRIEPNELLEFTNAFADEDGNVVPAPFPMPFPEEIHYRITFTEEKGKTVVSLTGRPVNATPEQEESFRSIHDSMQEGFGGTFDKLVSYLENSEL</sequence>
<dbReference type="AlphaFoldDB" id="A0A1G9IUE6"/>
<feature type="domain" description="Activator of Hsp90 ATPase homologue 1/2-like C-terminal" evidence="2">
    <location>
        <begin position="12"/>
        <end position="159"/>
    </location>
</feature>
<gene>
    <name evidence="3" type="ORF">SAMN04488090_0630</name>
</gene>
<evidence type="ECO:0000313" key="3">
    <source>
        <dbReference type="EMBL" id="SDL28918.1"/>
    </source>
</evidence>
<proteinExistence type="inferred from homology"/>
<evidence type="ECO:0000259" key="2">
    <source>
        <dbReference type="Pfam" id="PF08327"/>
    </source>
</evidence>
<name>A0A1G9IUE6_9BACT</name>
<dbReference type="InterPro" id="IPR023393">
    <property type="entry name" value="START-like_dom_sf"/>
</dbReference>
<dbReference type="STRING" id="563176.SAMN04488090_0630"/>
<dbReference type="SUPFAM" id="SSF55961">
    <property type="entry name" value="Bet v1-like"/>
    <property type="match status" value="1"/>
</dbReference>
<dbReference type="Proteomes" id="UP000198901">
    <property type="component" value="Unassembled WGS sequence"/>
</dbReference>
<dbReference type="CDD" id="cd07814">
    <property type="entry name" value="SRPBCC_CalC_Aha1-like"/>
    <property type="match status" value="1"/>
</dbReference>
<organism evidence="3 4">
    <name type="scientific">Siphonobacter aquaeclarae</name>
    <dbReference type="NCBI Taxonomy" id="563176"/>
    <lineage>
        <taxon>Bacteria</taxon>
        <taxon>Pseudomonadati</taxon>
        <taxon>Bacteroidota</taxon>
        <taxon>Cytophagia</taxon>
        <taxon>Cytophagales</taxon>
        <taxon>Cytophagaceae</taxon>
        <taxon>Siphonobacter</taxon>
    </lineage>
</organism>
<keyword evidence="4" id="KW-1185">Reference proteome</keyword>
<dbReference type="EMBL" id="FNGS01000001">
    <property type="protein sequence ID" value="SDL28918.1"/>
    <property type="molecule type" value="Genomic_DNA"/>
</dbReference>
<dbReference type="Gene3D" id="3.30.530.20">
    <property type="match status" value="1"/>
</dbReference>
<evidence type="ECO:0000313" key="4">
    <source>
        <dbReference type="Proteomes" id="UP000198901"/>
    </source>
</evidence>
<dbReference type="RefSeq" id="WP_093197566.1">
    <property type="nucleotide sequence ID" value="NZ_FNGS01000001.1"/>
</dbReference>
<accession>A0A1G9IUE6</accession>
<dbReference type="OrthoDB" id="118413at2"/>
<evidence type="ECO:0000256" key="1">
    <source>
        <dbReference type="ARBA" id="ARBA00006817"/>
    </source>
</evidence>
<dbReference type="Pfam" id="PF08327">
    <property type="entry name" value="AHSA1"/>
    <property type="match status" value="1"/>
</dbReference>
<protein>
    <submittedName>
        <fullName evidence="3">Uncharacterized conserved protein YndB, AHSA1/START domain</fullName>
    </submittedName>
</protein>
<reference evidence="3 4" key="1">
    <citation type="submission" date="2016-10" db="EMBL/GenBank/DDBJ databases">
        <authorList>
            <person name="de Groot N.N."/>
        </authorList>
    </citation>
    <scope>NUCLEOTIDE SEQUENCE [LARGE SCALE GENOMIC DNA]</scope>
    <source>
        <strain evidence="3 4">DSM 21668</strain>
    </source>
</reference>
<dbReference type="InterPro" id="IPR013538">
    <property type="entry name" value="ASHA1/2-like_C"/>
</dbReference>